<feature type="compositionally biased region" description="Basic and acidic residues" evidence="1">
    <location>
        <begin position="270"/>
        <end position="281"/>
    </location>
</feature>
<evidence type="ECO:0000313" key="2">
    <source>
        <dbReference type="EMBL" id="OCL07577.1"/>
    </source>
</evidence>
<feature type="region of interest" description="Disordered" evidence="1">
    <location>
        <begin position="233"/>
        <end position="284"/>
    </location>
</feature>
<protein>
    <submittedName>
        <fullName evidence="2">Uncharacterized protein</fullName>
    </submittedName>
</protein>
<gene>
    <name evidence="2" type="ORF">AOQ84DRAFT_222729</name>
</gene>
<feature type="compositionally biased region" description="Low complexity" evidence="1">
    <location>
        <begin position="237"/>
        <end position="250"/>
    </location>
</feature>
<name>A0A8E2JSB4_9PEZI</name>
<evidence type="ECO:0000256" key="1">
    <source>
        <dbReference type="SAM" id="MobiDB-lite"/>
    </source>
</evidence>
<reference evidence="2 3" key="1">
    <citation type="journal article" date="2016" name="Nat. Commun.">
        <title>Ectomycorrhizal ecology is imprinted in the genome of the dominant symbiotic fungus Cenococcum geophilum.</title>
        <authorList>
            <consortium name="DOE Joint Genome Institute"/>
            <person name="Peter M."/>
            <person name="Kohler A."/>
            <person name="Ohm R.A."/>
            <person name="Kuo A."/>
            <person name="Krutzmann J."/>
            <person name="Morin E."/>
            <person name="Arend M."/>
            <person name="Barry K.W."/>
            <person name="Binder M."/>
            <person name="Choi C."/>
            <person name="Clum A."/>
            <person name="Copeland A."/>
            <person name="Grisel N."/>
            <person name="Haridas S."/>
            <person name="Kipfer T."/>
            <person name="LaButti K."/>
            <person name="Lindquist E."/>
            <person name="Lipzen A."/>
            <person name="Maire R."/>
            <person name="Meier B."/>
            <person name="Mihaltcheva S."/>
            <person name="Molinier V."/>
            <person name="Murat C."/>
            <person name="Poggeler S."/>
            <person name="Quandt C.A."/>
            <person name="Sperisen C."/>
            <person name="Tritt A."/>
            <person name="Tisserant E."/>
            <person name="Crous P.W."/>
            <person name="Henrissat B."/>
            <person name="Nehls U."/>
            <person name="Egli S."/>
            <person name="Spatafora J.W."/>
            <person name="Grigoriev I.V."/>
            <person name="Martin F.M."/>
        </authorList>
    </citation>
    <scope>NUCLEOTIDE SEQUENCE [LARGE SCALE GENOMIC DNA]</scope>
    <source>
        <strain evidence="2 3">CBS 207.34</strain>
    </source>
</reference>
<sequence>MQEECMVLECSRWREPLEEETSAASPQATGRIIQCKELGGVLCADGWDVPSREGKAQPCADQELKVDGSHILSQVPHWVGIHSRRMLAAYRRFRTTSQWNGVSTTELHSSGLAHEAGVERLPANAAGGTRSTAAKRSRAEMALWDARDGRHLMVRRGEKWAIWKVSGKARRNQAPAPSSGAGGHGWVASRGARPGGFHHLRTLLARSPRRQACPRSPFPSSLQYPVARALPVPQRLASQTSQTSQTSQASHRGSGRLLQNTTRPIPNHRRSIEPPADHQPEYRPSSPIVLRLSHRTAESPSPALCTFVALGRLNFSLSSSKLRAFNTIAETLTHTASALIFTF</sequence>
<dbReference type="EMBL" id="KV749835">
    <property type="protein sequence ID" value="OCL07577.1"/>
    <property type="molecule type" value="Genomic_DNA"/>
</dbReference>
<accession>A0A8E2JSB4</accession>
<keyword evidence="3" id="KW-1185">Reference proteome</keyword>
<dbReference type="Proteomes" id="UP000250140">
    <property type="component" value="Unassembled WGS sequence"/>
</dbReference>
<dbReference type="AlphaFoldDB" id="A0A8E2JSB4"/>
<proteinExistence type="predicted"/>
<organism evidence="2 3">
    <name type="scientific">Glonium stellatum</name>
    <dbReference type="NCBI Taxonomy" id="574774"/>
    <lineage>
        <taxon>Eukaryota</taxon>
        <taxon>Fungi</taxon>
        <taxon>Dikarya</taxon>
        <taxon>Ascomycota</taxon>
        <taxon>Pezizomycotina</taxon>
        <taxon>Dothideomycetes</taxon>
        <taxon>Pleosporomycetidae</taxon>
        <taxon>Gloniales</taxon>
        <taxon>Gloniaceae</taxon>
        <taxon>Glonium</taxon>
    </lineage>
</organism>
<evidence type="ECO:0000313" key="3">
    <source>
        <dbReference type="Proteomes" id="UP000250140"/>
    </source>
</evidence>
<feature type="region of interest" description="Disordered" evidence="1">
    <location>
        <begin position="168"/>
        <end position="193"/>
    </location>
</feature>